<reference evidence="2" key="1">
    <citation type="journal article" date="2022" name="Mol. Ecol. Resour.">
        <title>The genomes of chicory, endive, great burdock and yacon provide insights into Asteraceae palaeo-polyploidization history and plant inulin production.</title>
        <authorList>
            <person name="Fan W."/>
            <person name="Wang S."/>
            <person name="Wang H."/>
            <person name="Wang A."/>
            <person name="Jiang F."/>
            <person name="Liu H."/>
            <person name="Zhao H."/>
            <person name="Xu D."/>
            <person name="Zhang Y."/>
        </authorList>
    </citation>
    <scope>NUCLEOTIDE SEQUENCE [LARGE SCALE GENOMIC DNA]</scope>
    <source>
        <strain evidence="2">cv. Punajuju</strain>
    </source>
</reference>
<evidence type="ECO:0000313" key="2">
    <source>
        <dbReference type="Proteomes" id="UP001055811"/>
    </source>
</evidence>
<sequence>MSSFFFVFSILGTAKKTPTIAYLGMKPTKASKSDLAFSGRWGKEKTGIPERSAIHNHWVGEIDGNHGKPTQSLCNRAMGAAIGGEDGDKWTTQVVMSGELYPMKSHRFCFPPNPTYVSPLPTYPFPFSRHQCACGLWVTDTCPATSARLSVSLDVFVADAYATSIFY</sequence>
<gene>
    <name evidence="1" type="ORF">L2E82_08344</name>
</gene>
<accession>A0ACB9G6A5</accession>
<protein>
    <submittedName>
        <fullName evidence="1">Uncharacterized protein</fullName>
    </submittedName>
</protein>
<keyword evidence="2" id="KW-1185">Reference proteome</keyword>
<proteinExistence type="predicted"/>
<dbReference type="EMBL" id="CM042010">
    <property type="protein sequence ID" value="KAI3778954.1"/>
    <property type="molecule type" value="Genomic_DNA"/>
</dbReference>
<dbReference type="Proteomes" id="UP001055811">
    <property type="component" value="Linkage Group LG02"/>
</dbReference>
<evidence type="ECO:0000313" key="1">
    <source>
        <dbReference type="EMBL" id="KAI3778954.1"/>
    </source>
</evidence>
<name>A0ACB9G6A5_CICIN</name>
<reference evidence="1 2" key="2">
    <citation type="journal article" date="2022" name="Mol. Ecol. Resour.">
        <title>The genomes of chicory, endive, great burdock and yacon provide insights into Asteraceae paleo-polyploidization history and plant inulin production.</title>
        <authorList>
            <person name="Fan W."/>
            <person name="Wang S."/>
            <person name="Wang H."/>
            <person name="Wang A."/>
            <person name="Jiang F."/>
            <person name="Liu H."/>
            <person name="Zhao H."/>
            <person name="Xu D."/>
            <person name="Zhang Y."/>
        </authorList>
    </citation>
    <scope>NUCLEOTIDE SEQUENCE [LARGE SCALE GENOMIC DNA]</scope>
    <source>
        <strain evidence="2">cv. Punajuju</strain>
        <tissue evidence="1">Leaves</tissue>
    </source>
</reference>
<organism evidence="1 2">
    <name type="scientific">Cichorium intybus</name>
    <name type="common">Chicory</name>
    <dbReference type="NCBI Taxonomy" id="13427"/>
    <lineage>
        <taxon>Eukaryota</taxon>
        <taxon>Viridiplantae</taxon>
        <taxon>Streptophyta</taxon>
        <taxon>Embryophyta</taxon>
        <taxon>Tracheophyta</taxon>
        <taxon>Spermatophyta</taxon>
        <taxon>Magnoliopsida</taxon>
        <taxon>eudicotyledons</taxon>
        <taxon>Gunneridae</taxon>
        <taxon>Pentapetalae</taxon>
        <taxon>asterids</taxon>
        <taxon>campanulids</taxon>
        <taxon>Asterales</taxon>
        <taxon>Asteraceae</taxon>
        <taxon>Cichorioideae</taxon>
        <taxon>Cichorieae</taxon>
        <taxon>Cichoriinae</taxon>
        <taxon>Cichorium</taxon>
    </lineage>
</organism>
<comment type="caution">
    <text evidence="1">The sequence shown here is derived from an EMBL/GenBank/DDBJ whole genome shotgun (WGS) entry which is preliminary data.</text>
</comment>